<dbReference type="EMBL" id="VTEV01000008">
    <property type="protein sequence ID" value="TYS64522.1"/>
    <property type="molecule type" value="Genomic_DNA"/>
</dbReference>
<dbReference type="AlphaFoldDB" id="A0A5D4SQV9"/>
<dbReference type="PROSITE" id="PS51186">
    <property type="entry name" value="GNAT"/>
    <property type="match status" value="1"/>
</dbReference>
<comment type="caution">
    <text evidence="2">The sequence shown here is derived from an EMBL/GenBank/DDBJ whole genome shotgun (WGS) entry which is preliminary data.</text>
</comment>
<protein>
    <submittedName>
        <fullName evidence="2">GNAT family N-acetyltransferase</fullName>
    </submittedName>
</protein>
<proteinExistence type="predicted"/>
<gene>
    <name evidence="2" type="ORF">FZC76_18345</name>
</gene>
<reference evidence="2 3" key="1">
    <citation type="submission" date="2019-08" db="EMBL/GenBank/DDBJ databases">
        <title>Bacillus genomes from the desert of Cuatro Cienegas, Coahuila.</title>
        <authorList>
            <person name="Olmedo-Alvarez G."/>
        </authorList>
    </citation>
    <scope>NUCLEOTIDE SEQUENCE [LARGE SCALE GENOMIC DNA]</scope>
    <source>
        <strain evidence="2 3">CH28_1T</strain>
    </source>
</reference>
<dbReference type="OrthoDB" id="9805924at2"/>
<dbReference type="Pfam" id="PF00583">
    <property type="entry name" value="Acetyltransf_1"/>
    <property type="match status" value="1"/>
</dbReference>
<dbReference type="SUPFAM" id="SSF55729">
    <property type="entry name" value="Acyl-CoA N-acyltransferases (Nat)"/>
    <property type="match status" value="1"/>
</dbReference>
<dbReference type="RefSeq" id="WP_148989627.1">
    <property type="nucleotide sequence ID" value="NZ_VTEV01000008.1"/>
</dbReference>
<dbReference type="Gene3D" id="3.40.630.30">
    <property type="match status" value="1"/>
</dbReference>
<feature type="domain" description="N-acetyltransferase" evidence="1">
    <location>
        <begin position="11"/>
        <end position="150"/>
    </location>
</feature>
<evidence type="ECO:0000313" key="2">
    <source>
        <dbReference type="EMBL" id="TYS64522.1"/>
    </source>
</evidence>
<organism evidence="2 3">
    <name type="scientific">Sutcliffiella horikoshii</name>
    <dbReference type="NCBI Taxonomy" id="79883"/>
    <lineage>
        <taxon>Bacteria</taxon>
        <taxon>Bacillati</taxon>
        <taxon>Bacillota</taxon>
        <taxon>Bacilli</taxon>
        <taxon>Bacillales</taxon>
        <taxon>Bacillaceae</taxon>
        <taxon>Sutcliffiella</taxon>
    </lineage>
</organism>
<evidence type="ECO:0000313" key="3">
    <source>
        <dbReference type="Proteomes" id="UP000322524"/>
    </source>
</evidence>
<name>A0A5D4SQV9_9BACI</name>
<dbReference type="InterPro" id="IPR000182">
    <property type="entry name" value="GNAT_dom"/>
</dbReference>
<sequence length="150" mass="17780">MHGSIHREWLKLIKHLQTKEELLEGFQVLKELRPHLTEDTFIEIYETMQKEGYELYAYVVKEEVVAVTGIIMLTNFYDGRHIYVYDLVTKSTGRSKGYGEKLLSYIEELAKERGCEKITLSSGLPRIDAHRFYEKKMDYDKTSYVFRKEL</sequence>
<accession>A0A5D4SQV9</accession>
<keyword evidence="2" id="KW-0808">Transferase</keyword>
<dbReference type="GO" id="GO:0016747">
    <property type="term" value="F:acyltransferase activity, transferring groups other than amino-acyl groups"/>
    <property type="evidence" value="ECO:0007669"/>
    <property type="project" value="InterPro"/>
</dbReference>
<dbReference type="STRING" id="79883.GCA_001636495_03842"/>
<dbReference type="Proteomes" id="UP000322524">
    <property type="component" value="Unassembled WGS sequence"/>
</dbReference>
<dbReference type="CDD" id="cd04301">
    <property type="entry name" value="NAT_SF"/>
    <property type="match status" value="1"/>
</dbReference>
<evidence type="ECO:0000259" key="1">
    <source>
        <dbReference type="PROSITE" id="PS51186"/>
    </source>
</evidence>
<dbReference type="InterPro" id="IPR016181">
    <property type="entry name" value="Acyl_CoA_acyltransferase"/>
</dbReference>